<evidence type="ECO:0000256" key="1">
    <source>
        <dbReference type="ARBA" id="ARBA00022723"/>
    </source>
</evidence>
<protein>
    <submittedName>
        <fullName evidence="5">1-aminocyclopropane-1-carboxylate oxidase 1-like</fullName>
    </submittedName>
</protein>
<dbReference type="Gene3D" id="2.60.120.330">
    <property type="entry name" value="B-lactam Antibiotic, Isopenicillin N Synthase, Chain"/>
    <property type="match status" value="1"/>
</dbReference>
<dbReference type="AlphaFoldDB" id="A0A7J7CX63"/>
<sequence length="213" mass="24231">MVVTNGDGASAENGLNCDRKRELQLFDDTKAGVKGLVDAGVAEVPHIFRCEEPSFHEDFSSGSSSQFSVPIIDLQDIHEGADSRNKIVEKINEASEKWGFFQLVNHGIPTSVLDEMIDGIRRFHEQDSEVKKEFYCRDFSKRVFYMSNFDLYQSSTANWRDTFSCFLAPNPPNPEELPDACREIVIQYKEQVMNLGITLFELLLRLLDLIQAI</sequence>
<reference evidence="5 6" key="1">
    <citation type="journal article" date="2020" name="Nat. Commun.">
        <title>Genome of Tripterygium wilfordii and identification of cytochrome P450 involved in triptolide biosynthesis.</title>
        <authorList>
            <person name="Tu L."/>
            <person name="Su P."/>
            <person name="Zhang Z."/>
            <person name="Gao L."/>
            <person name="Wang J."/>
            <person name="Hu T."/>
            <person name="Zhou J."/>
            <person name="Zhang Y."/>
            <person name="Zhao Y."/>
            <person name="Liu Y."/>
            <person name="Song Y."/>
            <person name="Tong Y."/>
            <person name="Lu Y."/>
            <person name="Yang J."/>
            <person name="Xu C."/>
            <person name="Jia M."/>
            <person name="Peters R.J."/>
            <person name="Huang L."/>
            <person name="Gao W."/>
        </authorList>
    </citation>
    <scope>NUCLEOTIDE SEQUENCE [LARGE SCALE GENOMIC DNA]</scope>
    <source>
        <strain evidence="6">cv. XIE 37</strain>
        <tissue evidence="5">Leaf</tissue>
    </source>
</reference>
<evidence type="ECO:0000256" key="2">
    <source>
        <dbReference type="ARBA" id="ARBA00023002"/>
    </source>
</evidence>
<organism evidence="5 6">
    <name type="scientific">Tripterygium wilfordii</name>
    <name type="common">Thunder God vine</name>
    <dbReference type="NCBI Taxonomy" id="458696"/>
    <lineage>
        <taxon>Eukaryota</taxon>
        <taxon>Viridiplantae</taxon>
        <taxon>Streptophyta</taxon>
        <taxon>Embryophyta</taxon>
        <taxon>Tracheophyta</taxon>
        <taxon>Spermatophyta</taxon>
        <taxon>Magnoliopsida</taxon>
        <taxon>eudicotyledons</taxon>
        <taxon>Gunneridae</taxon>
        <taxon>Pentapetalae</taxon>
        <taxon>rosids</taxon>
        <taxon>fabids</taxon>
        <taxon>Celastrales</taxon>
        <taxon>Celastraceae</taxon>
        <taxon>Tripterygium</taxon>
    </lineage>
</organism>
<dbReference type="GO" id="GO:0016491">
    <property type="term" value="F:oxidoreductase activity"/>
    <property type="evidence" value="ECO:0007669"/>
    <property type="project" value="UniProtKB-KW"/>
</dbReference>
<keyword evidence="3" id="KW-0408">Iron</keyword>
<dbReference type="InParanoid" id="A0A7J7CX63"/>
<evidence type="ECO:0000256" key="3">
    <source>
        <dbReference type="ARBA" id="ARBA00023004"/>
    </source>
</evidence>
<accession>A0A7J7CX63</accession>
<dbReference type="InterPro" id="IPR026992">
    <property type="entry name" value="DIOX_N"/>
</dbReference>
<gene>
    <name evidence="5" type="ORF">HS088_TW13G01515</name>
</gene>
<evidence type="ECO:0000313" key="5">
    <source>
        <dbReference type="EMBL" id="KAF5738614.1"/>
    </source>
</evidence>
<dbReference type="PANTHER" id="PTHR10209:SF884">
    <property type="entry name" value="1-AMINOCYCLOPROPANE-1-CARBOXYLATE OXIDASE HOMOLOG 1-LIKE"/>
    <property type="match status" value="1"/>
</dbReference>
<comment type="caution">
    <text evidence="5">The sequence shown here is derived from an EMBL/GenBank/DDBJ whole genome shotgun (WGS) entry which is preliminary data.</text>
</comment>
<dbReference type="Proteomes" id="UP000593562">
    <property type="component" value="Unassembled WGS sequence"/>
</dbReference>
<proteinExistence type="predicted"/>
<name>A0A7J7CX63_TRIWF</name>
<dbReference type="GO" id="GO:0046872">
    <property type="term" value="F:metal ion binding"/>
    <property type="evidence" value="ECO:0007669"/>
    <property type="project" value="UniProtKB-KW"/>
</dbReference>
<dbReference type="Pfam" id="PF14226">
    <property type="entry name" value="DIOX_N"/>
    <property type="match status" value="1"/>
</dbReference>
<feature type="domain" description="Non-haem dioxygenase N-terminal" evidence="4">
    <location>
        <begin position="69"/>
        <end position="169"/>
    </location>
</feature>
<keyword evidence="1" id="KW-0479">Metal-binding</keyword>
<dbReference type="PANTHER" id="PTHR10209">
    <property type="entry name" value="OXIDOREDUCTASE, 2OG-FE II OXYGENASE FAMILY PROTEIN"/>
    <property type="match status" value="1"/>
</dbReference>
<dbReference type="SUPFAM" id="SSF51197">
    <property type="entry name" value="Clavaminate synthase-like"/>
    <property type="match status" value="1"/>
</dbReference>
<dbReference type="InterPro" id="IPR027443">
    <property type="entry name" value="IPNS-like_sf"/>
</dbReference>
<dbReference type="EMBL" id="JAAARO010000013">
    <property type="protein sequence ID" value="KAF5738614.1"/>
    <property type="molecule type" value="Genomic_DNA"/>
</dbReference>
<keyword evidence="6" id="KW-1185">Reference proteome</keyword>
<evidence type="ECO:0000259" key="4">
    <source>
        <dbReference type="Pfam" id="PF14226"/>
    </source>
</evidence>
<keyword evidence="2" id="KW-0560">Oxidoreductase</keyword>
<evidence type="ECO:0000313" key="6">
    <source>
        <dbReference type="Proteomes" id="UP000593562"/>
    </source>
</evidence>